<proteinExistence type="predicted"/>
<gene>
    <name evidence="2" type="ORF">M011DRAFT_475509</name>
</gene>
<feature type="compositionally biased region" description="Basic and acidic residues" evidence="1">
    <location>
        <begin position="166"/>
        <end position="188"/>
    </location>
</feature>
<evidence type="ECO:0000256" key="1">
    <source>
        <dbReference type="SAM" id="MobiDB-lite"/>
    </source>
</evidence>
<dbReference type="OrthoDB" id="3799942at2759"/>
<evidence type="ECO:0000313" key="2">
    <source>
        <dbReference type="EMBL" id="KAF2749413.1"/>
    </source>
</evidence>
<dbReference type="AlphaFoldDB" id="A0A6A6VGX6"/>
<name>A0A6A6VGX6_9PLEO</name>
<sequence length="312" mass="34399">MEEDDGTLPEGYVGTVDNIQYYQLPSTVPQKCNTHGQHKLLCGHWIYDTSKLGDPGLPCGTNCIEPVLKNPPFQCPTCAGKAAHIVENGLTEPESARLKHAHQKSQFNFIVAYITECVMKRGEIPAGVSEIVTSLMQPNYARKCTQAAAPEPVKFMTPAELLEGLEKSRRERALRREKEKVKGGKRSESPVTESGGKSKRPMREQARGDGVAAWCSVRPVVGLKRSSASSEGGEEVQCCVRVKRVKMPPRRGEWLDLDSDDETSGSTPRPGTGSPSARKRASGIEEFERCGKRVKTPIPRAEWLDWPDIDLS</sequence>
<keyword evidence="3" id="KW-1185">Reference proteome</keyword>
<protein>
    <submittedName>
        <fullName evidence="2">Uncharacterized protein</fullName>
    </submittedName>
</protein>
<accession>A0A6A6VGX6</accession>
<evidence type="ECO:0000313" key="3">
    <source>
        <dbReference type="Proteomes" id="UP000799440"/>
    </source>
</evidence>
<feature type="compositionally biased region" description="Polar residues" evidence="1">
    <location>
        <begin position="264"/>
        <end position="275"/>
    </location>
</feature>
<feature type="region of interest" description="Disordered" evidence="1">
    <location>
        <begin position="166"/>
        <end position="209"/>
    </location>
</feature>
<organism evidence="2 3">
    <name type="scientific">Sporormia fimetaria CBS 119925</name>
    <dbReference type="NCBI Taxonomy" id="1340428"/>
    <lineage>
        <taxon>Eukaryota</taxon>
        <taxon>Fungi</taxon>
        <taxon>Dikarya</taxon>
        <taxon>Ascomycota</taxon>
        <taxon>Pezizomycotina</taxon>
        <taxon>Dothideomycetes</taxon>
        <taxon>Pleosporomycetidae</taxon>
        <taxon>Pleosporales</taxon>
        <taxon>Sporormiaceae</taxon>
        <taxon>Sporormia</taxon>
    </lineage>
</organism>
<dbReference type="Proteomes" id="UP000799440">
    <property type="component" value="Unassembled WGS sequence"/>
</dbReference>
<reference evidence="2" key="1">
    <citation type="journal article" date="2020" name="Stud. Mycol.">
        <title>101 Dothideomycetes genomes: a test case for predicting lifestyles and emergence of pathogens.</title>
        <authorList>
            <person name="Haridas S."/>
            <person name="Albert R."/>
            <person name="Binder M."/>
            <person name="Bloem J."/>
            <person name="Labutti K."/>
            <person name="Salamov A."/>
            <person name="Andreopoulos B."/>
            <person name="Baker S."/>
            <person name="Barry K."/>
            <person name="Bills G."/>
            <person name="Bluhm B."/>
            <person name="Cannon C."/>
            <person name="Castanera R."/>
            <person name="Culley D."/>
            <person name="Daum C."/>
            <person name="Ezra D."/>
            <person name="Gonzalez J."/>
            <person name="Henrissat B."/>
            <person name="Kuo A."/>
            <person name="Liang C."/>
            <person name="Lipzen A."/>
            <person name="Lutzoni F."/>
            <person name="Magnuson J."/>
            <person name="Mondo S."/>
            <person name="Nolan M."/>
            <person name="Ohm R."/>
            <person name="Pangilinan J."/>
            <person name="Park H.-J."/>
            <person name="Ramirez L."/>
            <person name="Alfaro M."/>
            <person name="Sun H."/>
            <person name="Tritt A."/>
            <person name="Yoshinaga Y."/>
            <person name="Zwiers L.-H."/>
            <person name="Turgeon B."/>
            <person name="Goodwin S."/>
            <person name="Spatafora J."/>
            <person name="Crous P."/>
            <person name="Grigoriev I."/>
        </authorList>
    </citation>
    <scope>NUCLEOTIDE SEQUENCE</scope>
    <source>
        <strain evidence="2">CBS 119925</strain>
    </source>
</reference>
<dbReference type="EMBL" id="MU006566">
    <property type="protein sequence ID" value="KAF2749413.1"/>
    <property type="molecule type" value="Genomic_DNA"/>
</dbReference>
<feature type="compositionally biased region" description="Basic and acidic residues" evidence="1">
    <location>
        <begin position="282"/>
        <end position="291"/>
    </location>
</feature>
<feature type="region of interest" description="Disordered" evidence="1">
    <location>
        <begin position="251"/>
        <end position="291"/>
    </location>
</feature>